<sequence length="331" mass="38762">MFYRLPLLFSASYYIILLSAQVLSLFFGRKFINDTTAQRNTITKMALYDLTSFFFVLILSCFFFYQNKLYFYIARNKSRIRILALVFALIYLFTECVLSYLIKIIFMSNFVKLGEQSSNYHQADQIPIVNSLIEISTNIWLYIISGIVLYILVKLSRRFFQTPLIDSFAQSHQQKLPSSSNQLNSNMTQQDSSKFYAIIFASIFCFVSNGAMWNIYFRIFSSVYEINVLLNEYDNMIFLFGFASVIFSYVFLYCISQKFILKTYSWLPISSLLTASTITLILFGISSLMISCFMLPFVFAFHSIILLLLWFIVCYAVLYCLTRFALRRYFA</sequence>
<organism evidence="2 3">
    <name type="scientific">Orbus hercynius</name>
    <dbReference type="NCBI Taxonomy" id="593135"/>
    <lineage>
        <taxon>Bacteria</taxon>
        <taxon>Pseudomonadati</taxon>
        <taxon>Pseudomonadota</taxon>
        <taxon>Gammaproteobacteria</taxon>
        <taxon>Orbales</taxon>
        <taxon>Orbaceae</taxon>
        <taxon>Orbus</taxon>
    </lineage>
</organism>
<feature type="transmembrane region" description="Helical" evidence="1">
    <location>
        <begin position="195"/>
        <end position="216"/>
    </location>
</feature>
<comment type="caution">
    <text evidence="2">The sequence shown here is derived from an EMBL/GenBank/DDBJ whole genome shotgun (WGS) entry which is preliminary data.</text>
</comment>
<dbReference type="EMBL" id="RBWY01000001">
    <property type="protein sequence ID" value="RKS87241.1"/>
    <property type="molecule type" value="Genomic_DNA"/>
</dbReference>
<dbReference type="AlphaFoldDB" id="A0A495RIL3"/>
<evidence type="ECO:0000313" key="2">
    <source>
        <dbReference type="EMBL" id="RKS87241.1"/>
    </source>
</evidence>
<proteinExistence type="predicted"/>
<evidence type="ECO:0000256" key="1">
    <source>
        <dbReference type="SAM" id="Phobius"/>
    </source>
</evidence>
<feature type="transmembrane region" description="Helical" evidence="1">
    <location>
        <begin position="297"/>
        <end position="321"/>
    </location>
</feature>
<reference evidence="2 3" key="1">
    <citation type="submission" date="2018-10" db="EMBL/GenBank/DDBJ databases">
        <title>Genomic Encyclopedia of Type Strains, Phase IV (KMG-IV): sequencing the most valuable type-strain genomes for metagenomic binning, comparative biology and taxonomic classification.</title>
        <authorList>
            <person name="Goeker M."/>
        </authorList>
    </citation>
    <scope>NUCLEOTIDE SEQUENCE [LARGE SCALE GENOMIC DNA]</scope>
    <source>
        <strain evidence="2 3">DSM 22228</strain>
    </source>
</reference>
<feature type="transmembrane region" description="Helical" evidence="1">
    <location>
        <begin position="126"/>
        <end position="153"/>
    </location>
</feature>
<feature type="transmembrane region" description="Helical" evidence="1">
    <location>
        <begin position="7"/>
        <end position="27"/>
    </location>
</feature>
<feature type="transmembrane region" description="Helical" evidence="1">
    <location>
        <begin position="47"/>
        <end position="65"/>
    </location>
</feature>
<keyword evidence="3" id="KW-1185">Reference proteome</keyword>
<gene>
    <name evidence="2" type="ORF">DES39_0460</name>
</gene>
<dbReference type="Proteomes" id="UP000278542">
    <property type="component" value="Unassembled WGS sequence"/>
</dbReference>
<keyword evidence="1" id="KW-1133">Transmembrane helix</keyword>
<feature type="transmembrane region" description="Helical" evidence="1">
    <location>
        <begin position="267"/>
        <end position="291"/>
    </location>
</feature>
<accession>A0A495RIL3</accession>
<feature type="transmembrane region" description="Helical" evidence="1">
    <location>
        <begin position="85"/>
        <end position="106"/>
    </location>
</feature>
<evidence type="ECO:0000313" key="3">
    <source>
        <dbReference type="Proteomes" id="UP000278542"/>
    </source>
</evidence>
<protein>
    <submittedName>
        <fullName evidence="2">Uncharacterized protein</fullName>
    </submittedName>
</protein>
<name>A0A495RIL3_9GAMM</name>
<keyword evidence="1" id="KW-0812">Transmembrane</keyword>
<feature type="transmembrane region" description="Helical" evidence="1">
    <location>
        <begin position="236"/>
        <end position="255"/>
    </location>
</feature>
<keyword evidence="1" id="KW-0472">Membrane</keyword>